<dbReference type="EMBL" id="CM003140">
    <property type="protein sequence ID" value="KIS71888.1"/>
    <property type="molecule type" value="Genomic_DNA"/>
</dbReference>
<evidence type="ECO:0008006" key="3">
    <source>
        <dbReference type="Google" id="ProtNLM"/>
    </source>
</evidence>
<dbReference type="eggNOG" id="ENOG502RD7N">
    <property type="taxonomic scope" value="Eukaryota"/>
</dbReference>
<name>A0A0D1D052_MYCMD</name>
<dbReference type="AlphaFoldDB" id="A0A0D1D052"/>
<proteinExistence type="predicted"/>
<reference evidence="1 2" key="1">
    <citation type="journal article" date="2006" name="Nature">
        <title>Insights from the genome of the biotrophic fungal plant pathogen Ustilago maydis.</title>
        <authorList>
            <person name="Kamper J."/>
            <person name="Kahmann R."/>
            <person name="Bolker M."/>
            <person name="Ma L.J."/>
            <person name="Brefort T."/>
            <person name="Saville B.J."/>
            <person name="Banuett F."/>
            <person name="Kronstad J.W."/>
            <person name="Gold S.E."/>
            <person name="Muller O."/>
            <person name="Perlin M.H."/>
            <person name="Wosten H.A."/>
            <person name="de Vries R."/>
            <person name="Ruiz-Herrera J."/>
            <person name="Reynaga-Pena C.G."/>
            <person name="Snetselaar K."/>
            <person name="McCann M."/>
            <person name="Perez-Martin J."/>
            <person name="Feldbrugge M."/>
            <person name="Basse C.W."/>
            <person name="Steinberg G."/>
            <person name="Ibeas J.I."/>
            <person name="Holloman W."/>
            <person name="Guzman P."/>
            <person name="Farman M."/>
            <person name="Stajich J.E."/>
            <person name="Sentandreu R."/>
            <person name="Gonzalez-Prieto J.M."/>
            <person name="Kennell J.C."/>
            <person name="Molina L."/>
            <person name="Schirawski J."/>
            <person name="Mendoza-Mendoza A."/>
            <person name="Greilinger D."/>
            <person name="Munch K."/>
            <person name="Rossel N."/>
            <person name="Scherer M."/>
            <person name="Vranes M."/>
            <person name="Ladendorf O."/>
            <person name="Vincon V."/>
            <person name="Fuchs U."/>
            <person name="Sandrock B."/>
            <person name="Meng S."/>
            <person name="Ho E.C."/>
            <person name="Cahill M.J."/>
            <person name="Boyce K.J."/>
            <person name="Klose J."/>
            <person name="Klosterman S.J."/>
            <person name="Deelstra H.J."/>
            <person name="Ortiz-Castellanos L."/>
            <person name="Li W."/>
            <person name="Sanchez-Alonso P."/>
            <person name="Schreier P.H."/>
            <person name="Hauser-Hahn I."/>
            <person name="Vaupel M."/>
            <person name="Koopmann E."/>
            <person name="Friedrich G."/>
            <person name="Voss H."/>
            <person name="Schluter T."/>
            <person name="Margolis J."/>
            <person name="Platt D."/>
            <person name="Swimmer C."/>
            <person name="Gnirke A."/>
            <person name="Chen F."/>
            <person name="Vysotskaia V."/>
            <person name="Mannhaupt G."/>
            <person name="Guldener U."/>
            <person name="Munsterkotter M."/>
            <person name="Haase D."/>
            <person name="Oesterheld M."/>
            <person name="Mewes H.W."/>
            <person name="Mauceli E.W."/>
            <person name="DeCaprio D."/>
            <person name="Wade C.M."/>
            <person name="Butler J."/>
            <person name="Young S."/>
            <person name="Jaffe D.B."/>
            <person name="Calvo S."/>
            <person name="Nusbaum C."/>
            <person name="Galagan J."/>
            <person name="Birren B.W."/>
        </authorList>
    </citation>
    <scope>NUCLEOTIDE SEQUENCE [LARGE SCALE GENOMIC DNA]</scope>
    <source>
        <strain evidence="2">DSM 14603 / FGSC 9021 / UM521</strain>
    </source>
</reference>
<protein>
    <recommendedName>
        <fullName evidence="3">F-box domain-containing protein</fullName>
    </recommendedName>
</protein>
<dbReference type="OrthoDB" id="2547067at2759"/>
<evidence type="ECO:0000313" key="1">
    <source>
        <dbReference type="EMBL" id="KIS71888.1"/>
    </source>
</evidence>
<accession>A0A0D1D052</accession>
<sequence length="399" mass="44914">MDTSRNLSGSPTETFEILGRSSLSSRARILALPSELLFYLSRFLDLAGLIVFSTATCRALRNTFAQFDRELLFLEPAHRLNLSEWRDAARQIHDFGLTRSSCIQRSAAKASVNDKGDVDLLVAVHQLSRDESLIDFHLLQCVLEFLTSQHVYHLDKGAPLQSFQDLPARNAEVHQIRSLHLTGWHGIAGAFLIQQLRSQPSLRDVCTIVKTERADSRIWQQAATDDRGVLGPKNTADRERYSQHGYVAALWHNRTRSRQDAMGQESSLAFKECEATQIIVQVGKRRPRRADQPFLRGEGLQIGYQGYCVDMATTTADMGTDVMEPISFTCAKAVIDPDVGACNGLVDSDAFDGYHRQGATRKRLHVILQGREVEDAKQNEEMFERSMVSCNRCKERVVF</sequence>
<evidence type="ECO:0000313" key="2">
    <source>
        <dbReference type="Proteomes" id="UP000000561"/>
    </source>
</evidence>
<keyword evidence="2" id="KW-1185">Reference proteome</keyword>
<dbReference type="Proteomes" id="UP000000561">
    <property type="component" value="Chromosome 1"/>
</dbReference>
<organism evidence="1 2">
    <name type="scientific">Mycosarcoma maydis</name>
    <name type="common">Corn smut fungus</name>
    <name type="synonym">Ustilago maydis</name>
    <dbReference type="NCBI Taxonomy" id="5270"/>
    <lineage>
        <taxon>Eukaryota</taxon>
        <taxon>Fungi</taxon>
        <taxon>Dikarya</taxon>
        <taxon>Basidiomycota</taxon>
        <taxon>Ustilaginomycotina</taxon>
        <taxon>Ustilaginomycetes</taxon>
        <taxon>Ustilaginales</taxon>
        <taxon>Ustilaginaceae</taxon>
        <taxon>Mycosarcoma</taxon>
    </lineage>
</organism>
<dbReference type="VEuPathDB" id="FungiDB:UMAG_00317"/>
<dbReference type="KEGG" id="uma:UMAG_00317"/>
<dbReference type="OMA" id="RDVCTIV"/>
<dbReference type="InParanoid" id="A0A0D1D052"/>
<gene>
    <name evidence="1" type="ORF">UMAG_00317</name>
</gene>
<dbReference type="RefSeq" id="XP_011386223.1">
    <property type="nucleotide sequence ID" value="XM_011387921.1"/>
</dbReference>
<dbReference type="GeneID" id="23561656"/>